<evidence type="ECO:0000313" key="2">
    <source>
        <dbReference type="Proteomes" id="UP001283361"/>
    </source>
</evidence>
<reference evidence="1" key="1">
    <citation type="journal article" date="2023" name="G3 (Bethesda)">
        <title>A reference genome for the long-term kleptoplast-retaining sea slug Elysia crispata morphotype clarki.</title>
        <authorList>
            <person name="Eastman K.E."/>
            <person name="Pendleton A.L."/>
            <person name="Shaikh M.A."/>
            <person name="Suttiyut T."/>
            <person name="Ogas R."/>
            <person name="Tomko P."/>
            <person name="Gavelis G."/>
            <person name="Widhalm J.R."/>
            <person name="Wisecaver J.H."/>
        </authorList>
    </citation>
    <scope>NUCLEOTIDE SEQUENCE</scope>
    <source>
        <strain evidence="1">ECLA1</strain>
    </source>
</reference>
<dbReference type="AlphaFoldDB" id="A0AAE0ZR83"/>
<accession>A0AAE0ZR83</accession>
<dbReference type="Proteomes" id="UP001283361">
    <property type="component" value="Unassembled WGS sequence"/>
</dbReference>
<keyword evidence="2" id="KW-1185">Reference proteome</keyword>
<name>A0AAE0ZR83_9GAST</name>
<sequence length="185" mass="21151">MLPPADTFPCRSSHYLHPDSHLRFPVIGYLAYQRDREAPTEVNMYWATWTIGPVQCEGISLEGSRRPVRQRQNFLHDVLTLINHDRLTHCSTILQSYPTSLATNPSQHPYLLARPSTKTLLTGPDCCTRHLRSDLTNRIRARQTSNLPEEYRITTVVVVFHSHSVSPLFSSSFRSFALAGSREFD</sequence>
<comment type="caution">
    <text evidence="1">The sequence shown here is derived from an EMBL/GenBank/DDBJ whole genome shotgun (WGS) entry which is preliminary data.</text>
</comment>
<dbReference type="EMBL" id="JAWDGP010003469">
    <property type="protein sequence ID" value="KAK3774049.1"/>
    <property type="molecule type" value="Genomic_DNA"/>
</dbReference>
<proteinExistence type="predicted"/>
<protein>
    <submittedName>
        <fullName evidence="1">Uncharacterized protein</fullName>
    </submittedName>
</protein>
<gene>
    <name evidence="1" type="ORF">RRG08_030131</name>
</gene>
<evidence type="ECO:0000313" key="1">
    <source>
        <dbReference type="EMBL" id="KAK3774049.1"/>
    </source>
</evidence>
<organism evidence="1 2">
    <name type="scientific">Elysia crispata</name>
    <name type="common">lettuce slug</name>
    <dbReference type="NCBI Taxonomy" id="231223"/>
    <lineage>
        <taxon>Eukaryota</taxon>
        <taxon>Metazoa</taxon>
        <taxon>Spiralia</taxon>
        <taxon>Lophotrochozoa</taxon>
        <taxon>Mollusca</taxon>
        <taxon>Gastropoda</taxon>
        <taxon>Heterobranchia</taxon>
        <taxon>Euthyneura</taxon>
        <taxon>Panpulmonata</taxon>
        <taxon>Sacoglossa</taxon>
        <taxon>Placobranchoidea</taxon>
        <taxon>Plakobranchidae</taxon>
        <taxon>Elysia</taxon>
    </lineage>
</organism>